<dbReference type="InterPro" id="IPR005467">
    <property type="entry name" value="His_kinase_dom"/>
</dbReference>
<evidence type="ECO:0000256" key="4">
    <source>
        <dbReference type="ARBA" id="ARBA00022679"/>
    </source>
</evidence>
<dbReference type="EC" id="2.7.13.3" evidence="2"/>
<dbReference type="InterPro" id="IPR036097">
    <property type="entry name" value="HisK_dim/P_sf"/>
</dbReference>
<keyword evidence="3" id="KW-0597">Phosphoprotein</keyword>
<reference evidence="11" key="1">
    <citation type="submission" date="2021-03" db="EMBL/GenBank/DDBJ databases">
        <title>Complete Genome of Pseudoalteromonas xiamenensis STKMTI.2, a new potential marine bacterium producing anti-Vibrio compounds.</title>
        <authorList>
            <person name="Handayani D.P."/>
            <person name="Isnansetyo A."/>
            <person name="Istiqomah I."/>
            <person name="Jumina J."/>
        </authorList>
    </citation>
    <scope>NUCLEOTIDE SEQUENCE</scope>
    <source>
        <strain evidence="11">STKMTI.2</strain>
        <plasmid evidence="11">unnamed5</plasmid>
    </source>
</reference>
<keyword evidence="11" id="KW-0614">Plasmid</keyword>
<dbReference type="PRINTS" id="PR00344">
    <property type="entry name" value="BCTRLSENSOR"/>
</dbReference>
<accession>A0A975DLG4</accession>
<dbReference type="InterPro" id="IPR003661">
    <property type="entry name" value="HisK_dim/P_dom"/>
</dbReference>
<feature type="transmembrane region" description="Helical" evidence="9">
    <location>
        <begin position="12"/>
        <end position="30"/>
    </location>
</feature>
<dbReference type="GO" id="GO:0000155">
    <property type="term" value="F:phosphorelay sensor kinase activity"/>
    <property type="evidence" value="ECO:0007669"/>
    <property type="project" value="InterPro"/>
</dbReference>
<evidence type="ECO:0000256" key="2">
    <source>
        <dbReference type="ARBA" id="ARBA00012438"/>
    </source>
</evidence>
<dbReference type="InterPro" id="IPR004358">
    <property type="entry name" value="Sig_transdc_His_kin-like_C"/>
</dbReference>
<evidence type="ECO:0000256" key="6">
    <source>
        <dbReference type="ARBA" id="ARBA00022777"/>
    </source>
</evidence>
<dbReference type="RefSeq" id="WP_208844884.1">
    <property type="nucleotide sequence ID" value="NZ_CP072135.1"/>
</dbReference>
<geneLocation type="plasmid" evidence="11 12">
    <name>unnamed5</name>
</geneLocation>
<evidence type="ECO:0000256" key="5">
    <source>
        <dbReference type="ARBA" id="ARBA00022741"/>
    </source>
</evidence>
<dbReference type="Gene3D" id="1.10.287.130">
    <property type="match status" value="1"/>
</dbReference>
<evidence type="ECO:0000313" key="12">
    <source>
        <dbReference type="Proteomes" id="UP000664904"/>
    </source>
</evidence>
<protein>
    <recommendedName>
        <fullName evidence="2">histidine kinase</fullName>
        <ecNumber evidence="2">2.7.13.3</ecNumber>
    </recommendedName>
</protein>
<dbReference type="PANTHER" id="PTHR43065:SF10">
    <property type="entry name" value="PEROXIDE STRESS-ACTIVATED HISTIDINE KINASE MAK3"/>
    <property type="match status" value="1"/>
</dbReference>
<dbReference type="Pfam" id="PF02518">
    <property type="entry name" value="HATPase_c"/>
    <property type="match status" value="1"/>
</dbReference>
<dbReference type="PROSITE" id="PS50109">
    <property type="entry name" value="HIS_KIN"/>
    <property type="match status" value="1"/>
</dbReference>
<evidence type="ECO:0000313" key="11">
    <source>
        <dbReference type="EMBL" id="QTH73265.1"/>
    </source>
</evidence>
<dbReference type="InterPro" id="IPR003594">
    <property type="entry name" value="HATPase_dom"/>
</dbReference>
<comment type="catalytic activity">
    <reaction evidence="1">
        <text>ATP + protein L-histidine = ADP + protein N-phospho-L-histidine.</text>
        <dbReference type="EC" id="2.7.13.3"/>
    </reaction>
</comment>
<evidence type="ECO:0000256" key="8">
    <source>
        <dbReference type="ARBA" id="ARBA00023012"/>
    </source>
</evidence>
<name>A0A975DLG4_9GAMM</name>
<keyword evidence="8" id="KW-0902">Two-component regulatory system</keyword>
<dbReference type="SUPFAM" id="SSF55874">
    <property type="entry name" value="ATPase domain of HSP90 chaperone/DNA topoisomerase II/histidine kinase"/>
    <property type="match status" value="1"/>
</dbReference>
<dbReference type="Proteomes" id="UP000664904">
    <property type="component" value="Plasmid unnamed5"/>
</dbReference>
<dbReference type="SMART" id="SM00388">
    <property type="entry name" value="HisKA"/>
    <property type="match status" value="1"/>
</dbReference>
<evidence type="ECO:0000256" key="7">
    <source>
        <dbReference type="ARBA" id="ARBA00022840"/>
    </source>
</evidence>
<dbReference type="InterPro" id="IPR036890">
    <property type="entry name" value="HATPase_C_sf"/>
</dbReference>
<dbReference type="Gene3D" id="3.30.565.10">
    <property type="entry name" value="Histidine kinase-like ATPase, C-terminal domain"/>
    <property type="match status" value="1"/>
</dbReference>
<dbReference type="Pfam" id="PF00512">
    <property type="entry name" value="HisKA"/>
    <property type="match status" value="1"/>
</dbReference>
<feature type="domain" description="Histidine kinase" evidence="10">
    <location>
        <begin position="223"/>
        <end position="419"/>
    </location>
</feature>
<organism evidence="11 12">
    <name type="scientific">Pseudoalteromonas xiamenensis</name>
    <dbReference type="NCBI Taxonomy" id="882626"/>
    <lineage>
        <taxon>Bacteria</taxon>
        <taxon>Pseudomonadati</taxon>
        <taxon>Pseudomonadota</taxon>
        <taxon>Gammaproteobacteria</taxon>
        <taxon>Alteromonadales</taxon>
        <taxon>Pseudoalteromonadaceae</taxon>
        <taxon>Pseudoalteromonas</taxon>
    </lineage>
</organism>
<evidence type="ECO:0000256" key="9">
    <source>
        <dbReference type="SAM" id="Phobius"/>
    </source>
</evidence>
<dbReference type="AlphaFoldDB" id="A0A975DLG4"/>
<keyword evidence="9" id="KW-0472">Membrane</keyword>
<evidence type="ECO:0000259" key="10">
    <source>
        <dbReference type="PROSITE" id="PS50109"/>
    </source>
</evidence>
<dbReference type="SUPFAM" id="SSF47384">
    <property type="entry name" value="Homodimeric domain of signal transducing histidine kinase"/>
    <property type="match status" value="1"/>
</dbReference>
<keyword evidence="12" id="KW-1185">Reference proteome</keyword>
<dbReference type="KEGG" id="pxi:J5O05_21030"/>
<keyword evidence="7" id="KW-0067">ATP-binding</keyword>
<evidence type="ECO:0000256" key="1">
    <source>
        <dbReference type="ARBA" id="ARBA00000085"/>
    </source>
</evidence>
<dbReference type="GO" id="GO:0005524">
    <property type="term" value="F:ATP binding"/>
    <property type="evidence" value="ECO:0007669"/>
    <property type="project" value="UniProtKB-KW"/>
</dbReference>
<gene>
    <name evidence="11" type="ORF">J5O05_21030</name>
</gene>
<keyword evidence="5" id="KW-0547">Nucleotide-binding</keyword>
<sequence length="419" mass="47486">MIKSQEDLTRIVALSVTLVIVLLASILVWQYQARPLFLITLWVCLLPICYLGYTRFKQALFTPYRNIQTQLDAIQNGETHVRSQIGFQTGVAKSLHDDVLKLAEQASRWQVDNQHHALLVNELLQSMNSPIVVINEDNRVIMGNGALSNWLGYGWHSVRLKRLDTLGFTFNDQWNLVSNNESEQLRTSQILLDGKLHTLILITDIQDALSAKQQQSWQQIVRVMSHEIKNSLTPIKSLAQTLAEFSNDDTQKQMLGVIVERSAQLHQFVANFADLEKPITLSPSTIDTQLLCLNLTTLYPSLTVSFDTESIYADKALLEQVLINLIKNAFEACDSEKTDPMVELHIKQSNTFTTITVQDNGIGLSNLDNLFVPFFTTKKEGQGIGLVWCKRVIENHNGKLNLYQTQERTVAEIRLPVQQ</sequence>
<dbReference type="EMBL" id="CP072135">
    <property type="protein sequence ID" value="QTH73265.1"/>
    <property type="molecule type" value="Genomic_DNA"/>
</dbReference>
<evidence type="ECO:0000256" key="3">
    <source>
        <dbReference type="ARBA" id="ARBA00022553"/>
    </source>
</evidence>
<keyword evidence="4" id="KW-0808">Transferase</keyword>
<keyword evidence="9" id="KW-1133">Transmembrane helix</keyword>
<dbReference type="CDD" id="cd00082">
    <property type="entry name" value="HisKA"/>
    <property type="match status" value="1"/>
</dbReference>
<feature type="transmembrane region" description="Helical" evidence="9">
    <location>
        <begin position="36"/>
        <end position="53"/>
    </location>
</feature>
<dbReference type="PANTHER" id="PTHR43065">
    <property type="entry name" value="SENSOR HISTIDINE KINASE"/>
    <property type="match status" value="1"/>
</dbReference>
<keyword evidence="9" id="KW-0812">Transmembrane</keyword>
<keyword evidence="6 11" id="KW-0418">Kinase</keyword>
<proteinExistence type="predicted"/>
<dbReference type="SMART" id="SM00387">
    <property type="entry name" value="HATPase_c"/>
    <property type="match status" value="1"/>
</dbReference>